<dbReference type="InterPro" id="IPR023996">
    <property type="entry name" value="TonB-dep_OMP_SusC/RagA"/>
</dbReference>
<dbReference type="FunFam" id="2.170.130.10:FF:000008">
    <property type="entry name" value="SusC/RagA family TonB-linked outer membrane protein"/>
    <property type="match status" value="1"/>
</dbReference>
<evidence type="ECO:0000313" key="14">
    <source>
        <dbReference type="Proteomes" id="UP000501780"/>
    </source>
</evidence>
<keyword evidence="10" id="KW-0732">Signal</keyword>
<dbReference type="SUPFAM" id="SSF49464">
    <property type="entry name" value="Carboxypeptidase regulatory domain-like"/>
    <property type="match status" value="1"/>
</dbReference>
<gene>
    <name evidence="13" type="ORF">BacF7301_10265</name>
</gene>
<keyword evidence="4 8" id="KW-0812">Transmembrane</keyword>
<sequence>MQRKSNEAKHMRTLLLMLFAAISLGVSAQTITIKGNVKDTSGEPVIGASIVEKGNTANGTITDLDGNFSIKVDGKKTLVISYIGMKTQEIAVQGRKSINVTMTDDSKALDEVVVIGYGTVSKRDLTGSVASVSSKDLATIPVASATEALTGKLAGVSITTTEGAPDADVKIRVRGGGSLSQDNSPLYIVDGFPVSSISDIAPSEIQNIDVLKDASSTAIYGARGANGVIIITTKSGKEGKVQVDFGASYGFKKVTKLNKVLSPYDYVAYQYEAGRTEEYGLFEDMDIWKTMSGTDYQDEIFGRTGNQAQYNVNVSGGSKQLKYNISYAHNDEKSIMLGSGFNKDNVNAKINSELNKWISLDFNARMSYSTLDGLSGGADTNESNAANSIVANATRFRPVNPLSYDTTDDDANSLYSTKNPLERLLGVYKKKTTFNQNYNVGVNWKPFKDFTFRSEFGYGWKYEDTDQVWNADGAQNSKLGYNGQPQAVFTRITTQNWRNANTLTYDNKKLFGGRDKINVLLGHEVSSSQKKALENTSVAFPTSMSIDEVLSTAGAGTALPNQTTLSAKENLLSFFGRANYTLMDKYLLTVTVRADGSSKFAKGNQWGVFPSVALAWRMSDEKFMQDTQDWLSSLKLRLSYGTAGNNRINSGLTYTAYSLSSNTARAPFFNGDRTSMLELGSYLYNSKLKWETTVTRNFGIDYGFWNNRLSGSIDLYWNTTNDLLMRTEIPSNSGYNYQYQNFGSTSNKGVELSVNAVIADKKKFGLNFNFNISYNRNRIEKLNTENPWQSSSWGGSTIAKYEDFRVEEGGRLGEIWGYKTNGFYTAYDPVTNPEGELIMNVTNWVLKDGLKDNSVSLTGGSYYPGGLKVQCDENGEPVKQKLGNTVAPVNGGFGFNGRAGNFDFTLFFNFSIGNKIVNATKLATSFFVGSGHGYNLNSDFASGKRYTWIDPETGYNLGRTINSEALAYYGGEAGIISRLNQINANASIYNPVAVTQMQLTDYAVENASFLRVNNITIGYSLPKAWVRKCYMQNVRIYATGYNLFCITNYSGTDPEVDTSSKRNAMTPGIDYAAYPKSRSFVGGINVTF</sequence>
<dbReference type="AlphaFoldDB" id="A0A6H0KN94"/>
<evidence type="ECO:0000259" key="12">
    <source>
        <dbReference type="Pfam" id="PF07715"/>
    </source>
</evidence>
<name>A0A6H0KN94_9BACE</name>
<dbReference type="InterPro" id="IPR039426">
    <property type="entry name" value="TonB-dep_rcpt-like"/>
</dbReference>
<evidence type="ECO:0000256" key="6">
    <source>
        <dbReference type="ARBA" id="ARBA00023136"/>
    </source>
</evidence>
<dbReference type="InterPro" id="IPR000531">
    <property type="entry name" value="Beta-barrel_TonB"/>
</dbReference>
<dbReference type="InterPro" id="IPR012910">
    <property type="entry name" value="Plug_dom"/>
</dbReference>
<proteinExistence type="inferred from homology"/>
<feature type="domain" description="TonB-dependent receptor-like beta-barrel" evidence="11">
    <location>
        <begin position="401"/>
        <end position="829"/>
    </location>
</feature>
<dbReference type="Pfam" id="PF13715">
    <property type="entry name" value="CarbopepD_reg_2"/>
    <property type="match status" value="1"/>
</dbReference>
<evidence type="ECO:0000256" key="4">
    <source>
        <dbReference type="ARBA" id="ARBA00022692"/>
    </source>
</evidence>
<keyword evidence="5 9" id="KW-0798">TonB box</keyword>
<evidence type="ECO:0000256" key="8">
    <source>
        <dbReference type="PROSITE-ProRule" id="PRU01360"/>
    </source>
</evidence>
<evidence type="ECO:0000256" key="1">
    <source>
        <dbReference type="ARBA" id="ARBA00004571"/>
    </source>
</evidence>
<dbReference type="GO" id="GO:0009279">
    <property type="term" value="C:cell outer membrane"/>
    <property type="evidence" value="ECO:0007669"/>
    <property type="project" value="UniProtKB-SubCell"/>
</dbReference>
<keyword evidence="14" id="KW-1185">Reference proteome</keyword>
<dbReference type="Gene3D" id="2.40.170.20">
    <property type="entry name" value="TonB-dependent receptor, beta-barrel domain"/>
    <property type="match status" value="1"/>
</dbReference>
<evidence type="ECO:0000313" key="13">
    <source>
        <dbReference type="EMBL" id="QIU94501.1"/>
    </source>
</evidence>
<keyword evidence="2 8" id="KW-0813">Transport</keyword>
<dbReference type="FunFam" id="2.60.40.1120:FF:000003">
    <property type="entry name" value="Outer membrane protein Omp121"/>
    <property type="match status" value="1"/>
</dbReference>
<evidence type="ECO:0000256" key="5">
    <source>
        <dbReference type="ARBA" id="ARBA00023077"/>
    </source>
</evidence>
<evidence type="ECO:0000256" key="3">
    <source>
        <dbReference type="ARBA" id="ARBA00022452"/>
    </source>
</evidence>
<dbReference type="Pfam" id="PF07715">
    <property type="entry name" value="Plug"/>
    <property type="match status" value="1"/>
</dbReference>
<organism evidence="13 14">
    <name type="scientific">Bacteroides faecium</name>
    <dbReference type="NCBI Taxonomy" id="2715212"/>
    <lineage>
        <taxon>Bacteria</taxon>
        <taxon>Pseudomonadati</taxon>
        <taxon>Bacteroidota</taxon>
        <taxon>Bacteroidia</taxon>
        <taxon>Bacteroidales</taxon>
        <taxon>Bacteroidaceae</taxon>
        <taxon>Bacteroides</taxon>
    </lineage>
</organism>
<dbReference type="InterPro" id="IPR037066">
    <property type="entry name" value="Plug_dom_sf"/>
</dbReference>
<evidence type="ECO:0000256" key="7">
    <source>
        <dbReference type="ARBA" id="ARBA00023237"/>
    </source>
</evidence>
<dbReference type="RefSeq" id="WP_167962489.1">
    <property type="nucleotide sequence ID" value="NZ_CP050831.1"/>
</dbReference>
<dbReference type="NCBIfam" id="TIGR04057">
    <property type="entry name" value="SusC_RagA_signa"/>
    <property type="match status" value="1"/>
</dbReference>
<dbReference type="InterPro" id="IPR008969">
    <property type="entry name" value="CarboxyPept-like_regulatory"/>
</dbReference>
<accession>A0A6H0KN94</accession>
<evidence type="ECO:0000256" key="10">
    <source>
        <dbReference type="SAM" id="SignalP"/>
    </source>
</evidence>
<keyword evidence="7 8" id="KW-0998">Cell outer membrane</keyword>
<reference evidence="13 14" key="1">
    <citation type="submission" date="2020-03" db="EMBL/GenBank/DDBJ databases">
        <title>Genomic analysis of Bacteroides faecium CBA7301.</title>
        <authorList>
            <person name="Kim J."/>
            <person name="Roh S.W."/>
        </authorList>
    </citation>
    <scope>NUCLEOTIDE SEQUENCE [LARGE SCALE GENOMIC DNA]</scope>
    <source>
        <strain evidence="13 14">CBA7301</strain>
    </source>
</reference>
<dbReference type="InterPro" id="IPR023997">
    <property type="entry name" value="TonB-dep_OMP_SusC/RagA_CS"/>
</dbReference>
<keyword evidence="3 8" id="KW-1134">Transmembrane beta strand</keyword>
<dbReference type="SUPFAM" id="SSF56935">
    <property type="entry name" value="Porins"/>
    <property type="match status" value="1"/>
</dbReference>
<dbReference type="Gene3D" id="2.60.40.1120">
    <property type="entry name" value="Carboxypeptidase-like, regulatory domain"/>
    <property type="match status" value="1"/>
</dbReference>
<feature type="domain" description="TonB-dependent receptor plug" evidence="12">
    <location>
        <begin position="122"/>
        <end position="228"/>
    </location>
</feature>
<feature type="signal peptide" evidence="10">
    <location>
        <begin position="1"/>
        <end position="28"/>
    </location>
</feature>
<dbReference type="Proteomes" id="UP000501780">
    <property type="component" value="Chromosome"/>
</dbReference>
<comment type="subcellular location">
    <subcellularLocation>
        <location evidence="1 8">Cell outer membrane</location>
        <topology evidence="1 8">Multi-pass membrane protein</topology>
    </subcellularLocation>
</comment>
<dbReference type="Gene3D" id="2.170.130.10">
    <property type="entry name" value="TonB-dependent receptor, plug domain"/>
    <property type="match status" value="1"/>
</dbReference>
<keyword evidence="6 8" id="KW-0472">Membrane</keyword>
<dbReference type="InterPro" id="IPR036942">
    <property type="entry name" value="Beta-barrel_TonB_sf"/>
</dbReference>
<keyword evidence="13" id="KW-0675">Receptor</keyword>
<dbReference type="Pfam" id="PF00593">
    <property type="entry name" value="TonB_dep_Rec_b-barrel"/>
    <property type="match status" value="1"/>
</dbReference>
<comment type="similarity">
    <text evidence="8 9">Belongs to the TonB-dependent receptor family.</text>
</comment>
<dbReference type="NCBIfam" id="TIGR04056">
    <property type="entry name" value="OMP_RagA_SusC"/>
    <property type="match status" value="1"/>
</dbReference>
<evidence type="ECO:0000259" key="11">
    <source>
        <dbReference type="Pfam" id="PF00593"/>
    </source>
</evidence>
<evidence type="ECO:0000256" key="2">
    <source>
        <dbReference type="ARBA" id="ARBA00022448"/>
    </source>
</evidence>
<feature type="chain" id="PRO_5026155356" evidence="10">
    <location>
        <begin position="29"/>
        <end position="1088"/>
    </location>
</feature>
<protein>
    <submittedName>
        <fullName evidence="13">TonB-dependent receptor</fullName>
    </submittedName>
</protein>
<evidence type="ECO:0000256" key="9">
    <source>
        <dbReference type="RuleBase" id="RU003357"/>
    </source>
</evidence>
<dbReference type="PROSITE" id="PS52016">
    <property type="entry name" value="TONB_DEPENDENT_REC_3"/>
    <property type="match status" value="1"/>
</dbReference>
<dbReference type="EMBL" id="CP050831">
    <property type="protein sequence ID" value="QIU94501.1"/>
    <property type="molecule type" value="Genomic_DNA"/>
</dbReference>
<dbReference type="KEGG" id="bfc:BacF7301_10265"/>